<evidence type="ECO:0000313" key="2">
    <source>
        <dbReference type="EMBL" id="KKN86557.1"/>
    </source>
</evidence>
<name>A0A0F9UGR0_9ZZZZ</name>
<feature type="region of interest" description="Disordered" evidence="1">
    <location>
        <begin position="393"/>
        <end position="433"/>
    </location>
</feature>
<comment type="caution">
    <text evidence="2">The sequence shown here is derived from an EMBL/GenBank/DDBJ whole genome shotgun (WGS) entry which is preliminary data.</text>
</comment>
<protein>
    <submittedName>
        <fullName evidence="2">Uncharacterized protein</fullName>
    </submittedName>
</protein>
<accession>A0A0F9UGR0</accession>
<evidence type="ECO:0000256" key="1">
    <source>
        <dbReference type="SAM" id="MobiDB-lite"/>
    </source>
</evidence>
<gene>
    <name evidence="2" type="ORF">LCGC14_0267330</name>
</gene>
<organism evidence="2">
    <name type="scientific">marine sediment metagenome</name>
    <dbReference type="NCBI Taxonomy" id="412755"/>
    <lineage>
        <taxon>unclassified sequences</taxon>
        <taxon>metagenomes</taxon>
        <taxon>ecological metagenomes</taxon>
    </lineage>
</organism>
<dbReference type="AlphaFoldDB" id="A0A0F9UGR0"/>
<dbReference type="EMBL" id="LAZR01000146">
    <property type="protein sequence ID" value="KKN86557.1"/>
    <property type="molecule type" value="Genomic_DNA"/>
</dbReference>
<proteinExistence type="predicted"/>
<sequence length="445" mass="47757">MNDTDSSGVTAVNITLTAGNTPSVSSCSVHSGSDVIAQYGVSPQITIGQEQGVNWVLQQDELYVVKGVALAEGVFKGIDGKLIKWTSTNLQDFFAGLLYKPIGLLHPAMVPGGRSPNVGTIINIGYAKDFKEVHITYVVINKRIADAIETGDLQNSIEASVKLGQKDAEGNLTVDQVIANRVALVPNPACKSCVNYHSQTVTLSQTEEGIYNVIMPITTLPSSHDTQIIKNTSLNMKSIKDGMISMTGSEEENKKKAQMELLASLKDAGFEITQAAPADSVQLSNPSPYTAGGQDPANAGVNAYGNIVGKLVTDAMEKQTEKFMAELTPIKEQVLASKIQADASELEALKTAVLKDDPEFNFEIELAGKDTFCSKREFLSGMLRRNSRITALAQAPPPDGQQTPPNPQVTPGQTDSTVNLSAGDPNKPEKIEDLEKEALKRFGYE</sequence>
<reference evidence="2" key="1">
    <citation type="journal article" date="2015" name="Nature">
        <title>Complex archaea that bridge the gap between prokaryotes and eukaryotes.</title>
        <authorList>
            <person name="Spang A."/>
            <person name="Saw J.H."/>
            <person name="Jorgensen S.L."/>
            <person name="Zaremba-Niedzwiedzka K."/>
            <person name="Martijn J."/>
            <person name="Lind A.E."/>
            <person name="van Eijk R."/>
            <person name="Schleper C."/>
            <person name="Guy L."/>
            <person name="Ettema T.J."/>
        </authorList>
    </citation>
    <scope>NUCLEOTIDE SEQUENCE</scope>
</reference>
<feature type="compositionally biased region" description="Pro residues" evidence="1">
    <location>
        <begin position="395"/>
        <end position="408"/>
    </location>
</feature>
<feature type="compositionally biased region" description="Polar residues" evidence="1">
    <location>
        <begin position="409"/>
        <end position="420"/>
    </location>
</feature>